<dbReference type="Pfam" id="PF13416">
    <property type="entry name" value="SBP_bac_8"/>
    <property type="match status" value="1"/>
</dbReference>
<keyword evidence="2" id="KW-0813">Transport</keyword>
<evidence type="ECO:0000256" key="2">
    <source>
        <dbReference type="ARBA" id="ARBA00022448"/>
    </source>
</evidence>
<comment type="caution">
    <text evidence="5">The sequence shown here is derived from an EMBL/GenBank/DDBJ whole genome shotgun (WGS) entry which is preliminary data.</text>
</comment>
<keyword evidence="3" id="KW-0732">Signal</keyword>
<gene>
    <name evidence="5" type="ORF">H9753_13420</name>
</gene>
<reference evidence="5" key="1">
    <citation type="journal article" date="2021" name="PeerJ">
        <title>Extensive microbial diversity within the chicken gut microbiome revealed by metagenomics and culture.</title>
        <authorList>
            <person name="Gilroy R."/>
            <person name="Ravi A."/>
            <person name="Getino M."/>
            <person name="Pursley I."/>
            <person name="Horton D.L."/>
            <person name="Alikhan N.F."/>
            <person name="Baker D."/>
            <person name="Gharbi K."/>
            <person name="Hall N."/>
            <person name="Watson M."/>
            <person name="Adriaenssens E.M."/>
            <person name="Foster-Nyarko E."/>
            <person name="Jarju S."/>
            <person name="Secka A."/>
            <person name="Antonio M."/>
            <person name="Oren A."/>
            <person name="Chaudhuri R.R."/>
            <person name="La Ragione R."/>
            <person name="Hildebrand F."/>
            <person name="Pallen M.J."/>
        </authorList>
    </citation>
    <scope>NUCLEOTIDE SEQUENCE</scope>
    <source>
        <strain evidence="5">ChiBcec2-3848</strain>
    </source>
</reference>
<dbReference type="GO" id="GO:1901982">
    <property type="term" value="F:maltose binding"/>
    <property type="evidence" value="ECO:0007669"/>
    <property type="project" value="TreeGrafter"/>
</dbReference>
<keyword evidence="4" id="KW-0812">Transmembrane</keyword>
<protein>
    <submittedName>
        <fullName evidence="5">Extracellular solute-binding protein</fullName>
    </submittedName>
</protein>
<name>A0A9D2PP92_9FIRM</name>
<sequence length="420" mass="47521">MSRKKILWGAAAFTGVLIVVVFLLFLHSDARKNRKQEREETGTIRVMAPYSAGIHKKTLEAAAQDYEEKHPKISVQIEYIPEESYKREIGLRQDEGTNADIIICSSSIMPPLIQMGVFRELQMTPVKRNRYVQGIPWENVMDDGKYYGLPFFYDPYLLFYNKKSVEENQIEPPSTWEEIIRAGVRIQTLGTYGFGFAAKNSEETAQFFSMMLYSRGGSIYSLDQAQGIQCFQDIKDMVQMSILPPNLINTSQEDLARSFAEGEVHMMVNQLSCLTVLESSGTSMEIGMTRIPGEITDMVYLTGQNIGLTVNAREEAEDFLEYLYEPEVYKKLCNSMDMLPVLHDIAYEEKATAEYTGETDLRTDFLEGTNEKFSLVSDAWFSVAEALGDGVRAALETNSRGAEELAQETQEAVRISILEN</sequence>
<dbReference type="AlphaFoldDB" id="A0A9D2PP92"/>
<dbReference type="GO" id="GO:0015768">
    <property type="term" value="P:maltose transport"/>
    <property type="evidence" value="ECO:0007669"/>
    <property type="project" value="TreeGrafter"/>
</dbReference>
<evidence type="ECO:0000256" key="4">
    <source>
        <dbReference type="SAM" id="Phobius"/>
    </source>
</evidence>
<dbReference type="EMBL" id="DWVZ01000185">
    <property type="protein sequence ID" value="HJC64589.1"/>
    <property type="molecule type" value="Genomic_DNA"/>
</dbReference>
<feature type="transmembrane region" description="Helical" evidence="4">
    <location>
        <begin position="6"/>
        <end position="26"/>
    </location>
</feature>
<dbReference type="SUPFAM" id="SSF53850">
    <property type="entry name" value="Periplasmic binding protein-like II"/>
    <property type="match status" value="1"/>
</dbReference>
<organism evidence="5 6">
    <name type="scientific">Candidatus Blautia merdavium</name>
    <dbReference type="NCBI Taxonomy" id="2838494"/>
    <lineage>
        <taxon>Bacteria</taxon>
        <taxon>Bacillati</taxon>
        <taxon>Bacillota</taxon>
        <taxon>Clostridia</taxon>
        <taxon>Lachnospirales</taxon>
        <taxon>Lachnospiraceae</taxon>
        <taxon>Blautia</taxon>
    </lineage>
</organism>
<keyword evidence="4" id="KW-1133">Transmembrane helix</keyword>
<dbReference type="Gene3D" id="3.40.190.10">
    <property type="entry name" value="Periplasmic binding protein-like II"/>
    <property type="match status" value="1"/>
</dbReference>
<dbReference type="Proteomes" id="UP000823886">
    <property type="component" value="Unassembled WGS sequence"/>
</dbReference>
<accession>A0A9D2PP92</accession>
<dbReference type="PANTHER" id="PTHR30061">
    <property type="entry name" value="MALTOSE-BINDING PERIPLASMIC PROTEIN"/>
    <property type="match status" value="1"/>
</dbReference>
<dbReference type="InterPro" id="IPR006059">
    <property type="entry name" value="SBP"/>
</dbReference>
<evidence type="ECO:0000256" key="3">
    <source>
        <dbReference type="ARBA" id="ARBA00022729"/>
    </source>
</evidence>
<reference evidence="5" key="2">
    <citation type="submission" date="2021-04" db="EMBL/GenBank/DDBJ databases">
        <authorList>
            <person name="Gilroy R."/>
        </authorList>
    </citation>
    <scope>NUCLEOTIDE SEQUENCE</scope>
    <source>
        <strain evidence="5">ChiBcec2-3848</strain>
    </source>
</reference>
<evidence type="ECO:0000313" key="6">
    <source>
        <dbReference type="Proteomes" id="UP000823886"/>
    </source>
</evidence>
<proteinExistence type="inferred from homology"/>
<comment type="similarity">
    <text evidence="1">Belongs to the bacterial solute-binding protein 1 family.</text>
</comment>
<evidence type="ECO:0000256" key="1">
    <source>
        <dbReference type="ARBA" id="ARBA00008520"/>
    </source>
</evidence>
<dbReference type="GO" id="GO:0055052">
    <property type="term" value="C:ATP-binding cassette (ABC) transporter complex, substrate-binding subunit-containing"/>
    <property type="evidence" value="ECO:0007669"/>
    <property type="project" value="TreeGrafter"/>
</dbReference>
<keyword evidence="4" id="KW-0472">Membrane</keyword>
<dbReference type="GO" id="GO:0042956">
    <property type="term" value="P:maltodextrin transmembrane transport"/>
    <property type="evidence" value="ECO:0007669"/>
    <property type="project" value="TreeGrafter"/>
</dbReference>
<dbReference type="PANTHER" id="PTHR30061:SF50">
    <property type="entry name" value="MALTOSE_MALTODEXTRIN-BINDING PERIPLASMIC PROTEIN"/>
    <property type="match status" value="1"/>
</dbReference>
<evidence type="ECO:0000313" key="5">
    <source>
        <dbReference type="EMBL" id="HJC64589.1"/>
    </source>
</evidence>